<reference evidence="4 7" key="3">
    <citation type="submission" date="2018-10" db="EMBL/GenBank/DDBJ databases">
        <title>Propionibacterium australiense Genome Sequencing and Assembly.</title>
        <authorList>
            <person name="Bernier A.-M."/>
            <person name="Bernard K."/>
        </authorList>
    </citation>
    <scope>NUCLEOTIDE SEQUENCE [LARGE SCALE GENOMIC DNA]</scope>
    <source>
        <strain evidence="4 7">NML98A078</strain>
    </source>
</reference>
<keyword evidence="1 2" id="KW-0238">DNA-binding</keyword>
<dbReference type="InterPro" id="IPR001647">
    <property type="entry name" value="HTH_TetR"/>
</dbReference>
<dbReference type="PANTHER" id="PTHR30055:SF226">
    <property type="entry name" value="HTH-TYPE TRANSCRIPTIONAL REGULATOR PKSA"/>
    <property type="match status" value="1"/>
</dbReference>
<evidence type="ECO:0000313" key="7">
    <source>
        <dbReference type="Proteomes" id="UP000279336"/>
    </source>
</evidence>
<evidence type="ECO:0000256" key="1">
    <source>
        <dbReference type="ARBA" id="ARBA00023125"/>
    </source>
</evidence>
<dbReference type="Pfam" id="PF00440">
    <property type="entry name" value="TetR_N"/>
    <property type="match status" value="1"/>
</dbReference>
<dbReference type="PROSITE" id="PS50977">
    <property type="entry name" value="HTH_TETR_2"/>
    <property type="match status" value="1"/>
</dbReference>
<dbReference type="EMBL" id="RCIW01000002">
    <property type="protein sequence ID" value="RLP12707.1"/>
    <property type="molecule type" value="Genomic_DNA"/>
</dbReference>
<reference evidence="6" key="1">
    <citation type="submission" date="2018-08" db="EMBL/GenBank/DDBJ databases">
        <authorList>
            <person name="Hornung B."/>
        </authorList>
    </citation>
    <scope>NUCLEOTIDE SEQUENCE [LARGE SCALE GENOMIC DNA]</scope>
</reference>
<feature type="domain" description="HTH tetR-type" evidence="3">
    <location>
        <begin position="1"/>
        <end position="61"/>
    </location>
</feature>
<dbReference type="PANTHER" id="PTHR30055">
    <property type="entry name" value="HTH-TYPE TRANSCRIPTIONAL REGULATOR RUTR"/>
    <property type="match status" value="1"/>
</dbReference>
<dbReference type="EMBL" id="UNQJ01000001">
    <property type="protein sequence ID" value="SYZ32272.1"/>
    <property type="molecule type" value="Genomic_DNA"/>
</dbReference>
<gene>
    <name evidence="4" type="ORF">D7U36_01585</name>
    <name evidence="5" type="ORF">PROPAUS_0147</name>
</gene>
<accession>A0A383S3Z6</accession>
<dbReference type="Proteomes" id="UP000263928">
    <property type="component" value="Unassembled WGS sequence"/>
</dbReference>
<dbReference type="Gene3D" id="1.10.357.10">
    <property type="entry name" value="Tetracycline Repressor, domain 2"/>
    <property type="match status" value="1"/>
</dbReference>
<dbReference type="PRINTS" id="PR00455">
    <property type="entry name" value="HTHTETR"/>
</dbReference>
<evidence type="ECO:0000313" key="4">
    <source>
        <dbReference type="EMBL" id="RLP12707.1"/>
    </source>
</evidence>
<evidence type="ECO:0000313" key="6">
    <source>
        <dbReference type="Proteomes" id="UP000263928"/>
    </source>
</evidence>
<dbReference type="InterPro" id="IPR009057">
    <property type="entry name" value="Homeodomain-like_sf"/>
</dbReference>
<dbReference type="GO" id="GO:0000976">
    <property type="term" value="F:transcription cis-regulatory region binding"/>
    <property type="evidence" value="ECO:0007669"/>
    <property type="project" value="TreeGrafter"/>
</dbReference>
<sequence length="185" mass="19955">MNIESKVRPAVLAAIEARGYRGVTFEGIAAASGVAKTTLYRHWPTKAELVFATVMHDRELPALECEPTIPDASRVLARRVSVFLGKDEAARVMPAVLLDMANDPVLSRRLQQGVVAQGRSEIEDLLRRSHLTPVAGLGAGDVQAVLLGAAQAWLTLTDLPLRELEDRLCALAASLLCERNDHVGG</sequence>
<name>A0A383S3Z6_9ACTN</name>
<proteinExistence type="predicted"/>
<dbReference type="RefSeq" id="WP_119160647.1">
    <property type="nucleotide sequence ID" value="NZ_LR134442.1"/>
</dbReference>
<dbReference type="InterPro" id="IPR050109">
    <property type="entry name" value="HTH-type_TetR-like_transc_reg"/>
</dbReference>
<feature type="DNA-binding region" description="H-T-H motif" evidence="2">
    <location>
        <begin position="24"/>
        <end position="43"/>
    </location>
</feature>
<keyword evidence="6" id="KW-1185">Reference proteome</keyword>
<protein>
    <submittedName>
        <fullName evidence="5">DNA-binding HTH domain, TetR-type</fullName>
    </submittedName>
    <submittedName>
        <fullName evidence="4">TetR family transcriptional regulator</fullName>
    </submittedName>
</protein>
<dbReference type="SUPFAM" id="SSF46689">
    <property type="entry name" value="Homeodomain-like"/>
    <property type="match status" value="1"/>
</dbReference>
<dbReference type="Proteomes" id="UP000279336">
    <property type="component" value="Unassembled WGS sequence"/>
</dbReference>
<evidence type="ECO:0000313" key="5">
    <source>
        <dbReference type="EMBL" id="SYZ32272.1"/>
    </source>
</evidence>
<dbReference type="AlphaFoldDB" id="A0A383S3Z6"/>
<reference evidence="5" key="2">
    <citation type="submission" date="2018-08" db="EMBL/GenBank/DDBJ databases">
        <authorList>
            <person name="Ferrada E.E."/>
            <person name="Latorre B.A."/>
        </authorList>
    </citation>
    <scope>NUCLEOTIDE SEQUENCE [LARGE SCALE GENOMIC DNA]</scope>
    <source>
        <strain evidence="5">Propionibacterium_australiense1</strain>
    </source>
</reference>
<dbReference type="GO" id="GO:0003700">
    <property type="term" value="F:DNA-binding transcription factor activity"/>
    <property type="evidence" value="ECO:0007669"/>
    <property type="project" value="TreeGrafter"/>
</dbReference>
<evidence type="ECO:0000259" key="3">
    <source>
        <dbReference type="PROSITE" id="PS50977"/>
    </source>
</evidence>
<evidence type="ECO:0000256" key="2">
    <source>
        <dbReference type="PROSITE-ProRule" id="PRU00335"/>
    </source>
</evidence>
<organism evidence="5 6">
    <name type="scientific">Propionibacterium australiense</name>
    <dbReference type="NCBI Taxonomy" id="119981"/>
    <lineage>
        <taxon>Bacteria</taxon>
        <taxon>Bacillati</taxon>
        <taxon>Actinomycetota</taxon>
        <taxon>Actinomycetes</taxon>
        <taxon>Propionibacteriales</taxon>
        <taxon>Propionibacteriaceae</taxon>
        <taxon>Propionibacterium</taxon>
    </lineage>
</organism>
<dbReference type="OrthoDB" id="9796019at2"/>